<evidence type="ECO:0000313" key="3">
    <source>
        <dbReference type="Proteomes" id="UP001597414"/>
    </source>
</evidence>
<name>A0ABW5BDC2_9BACT</name>
<protein>
    <submittedName>
        <fullName evidence="2">Glycosyltransferase</fullName>
        <ecNumber evidence="2">2.4.-.-</ecNumber>
    </submittedName>
</protein>
<dbReference type="EMBL" id="JBHUIV010000025">
    <property type="protein sequence ID" value="MFD2203529.1"/>
    <property type="molecule type" value="Genomic_DNA"/>
</dbReference>
<dbReference type="Pfam" id="PF00534">
    <property type="entry name" value="Glycos_transf_1"/>
    <property type="match status" value="1"/>
</dbReference>
<organism evidence="2 3">
    <name type="scientific">Shivajiella indica</name>
    <dbReference type="NCBI Taxonomy" id="872115"/>
    <lineage>
        <taxon>Bacteria</taxon>
        <taxon>Pseudomonadati</taxon>
        <taxon>Bacteroidota</taxon>
        <taxon>Cytophagia</taxon>
        <taxon>Cytophagales</taxon>
        <taxon>Cyclobacteriaceae</taxon>
        <taxon>Shivajiella</taxon>
    </lineage>
</organism>
<dbReference type="Proteomes" id="UP001597414">
    <property type="component" value="Unassembled WGS sequence"/>
</dbReference>
<gene>
    <name evidence="2" type="ORF">ACFSKV_18255</name>
</gene>
<sequence length="353" mass="41218">MDKKLKIKNKALLVIFEFGIPPYRTFLLEYFFKSFDRVKFIHNEERFGNFSVAGAAKSPNFRTIKEISFTYVNIFDILKSDVIVTTFNIRKIHTWIFCFFFPNKKWIFWGKGLGQSNNFVVRFLRKTLLKISKGFVVYTKEGKDKLITMGYPLSKVSIAYNTLKIANCELTNDEAKYFLYVGRLQKRKELEKVLYELQFIDTKFLIVGNGDLKDELLDLVDKYQIYAKVDFLPGVFEEDKLKKLFSNAIAYISPGAVGLGVVHSFAYGVPVMTSILNKNHGPEFSYLNDNNSFLYEDDLLSQMKLALSDEKTRQSKKKEAFRFYNENLSYQNVINAFEYQFNKLLNETNHTRS</sequence>
<dbReference type="SUPFAM" id="SSF53756">
    <property type="entry name" value="UDP-Glycosyltransferase/glycogen phosphorylase"/>
    <property type="match status" value="1"/>
</dbReference>
<evidence type="ECO:0000313" key="2">
    <source>
        <dbReference type="EMBL" id="MFD2203529.1"/>
    </source>
</evidence>
<dbReference type="EC" id="2.4.-.-" evidence="2"/>
<keyword evidence="3" id="KW-1185">Reference proteome</keyword>
<reference evidence="3" key="1">
    <citation type="journal article" date="2019" name="Int. J. Syst. Evol. Microbiol.">
        <title>The Global Catalogue of Microorganisms (GCM) 10K type strain sequencing project: providing services to taxonomists for standard genome sequencing and annotation.</title>
        <authorList>
            <consortium name="The Broad Institute Genomics Platform"/>
            <consortium name="The Broad Institute Genome Sequencing Center for Infectious Disease"/>
            <person name="Wu L."/>
            <person name="Ma J."/>
        </authorList>
    </citation>
    <scope>NUCLEOTIDE SEQUENCE [LARGE SCALE GENOMIC DNA]</scope>
    <source>
        <strain evidence="3">KCTC 19812</strain>
    </source>
</reference>
<accession>A0ABW5BDC2</accession>
<dbReference type="Gene3D" id="3.40.50.2000">
    <property type="entry name" value="Glycogen Phosphorylase B"/>
    <property type="match status" value="1"/>
</dbReference>
<comment type="caution">
    <text evidence="2">The sequence shown here is derived from an EMBL/GenBank/DDBJ whole genome shotgun (WGS) entry which is preliminary data.</text>
</comment>
<dbReference type="GO" id="GO:0016757">
    <property type="term" value="F:glycosyltransferase activity"/>
    <property type="evidence" value="ECO:0007669"/>
    <property type="project" value="UniProtKB-KW"/>
</dbReference>
<keyword evidence="2" id="KW-0808">Transferase</keyword>
<evidence type="ECO:0000259" key="1">
    <source>
        <dbReference type="Pfam" id="PF00534"/>
    </source>
</evidence>
<proteinExistence type="predicted"/>
<feature type="domain" description="Glycosyl transferase family 1" evidence="1">
    <location>
        <begin position="170"/>
        <end position="320"/>
    </location>
</feature>
<keyword evidence="2" id="KW-0328">Glycosyltransferase</keyword>
<dbReference type="InterPro" id="IPR001296">
    <property type="entry name" value="Glyco_trans_1"/>
</dbReference>